<dbReference type="Gene3D" id="2.40.50.140">
    <property type="entry name" value="Nucleic acid-binding proteins"/>
    <property type="match status" value="1"/>
</dbReference>
<proteinExistence type="predicted"/>
<dbReference type="PANTHER" id="PTHR47165">
    <property type="entry name" value="OS03G0429900 PROTEIN"/>
    <property type="match status" value="1"/>
</dbReference>
<sequence>MATPKLLLDLNGTEDMETILKLRLLHVWVSDDLEKPCCSLWTDAKGTLIQAIAPSYLAAHFGVVLQLVCVYLVAKFHLQRPQTMWRPCSQTLNLVLSQETISDNVTMLSPGFCANSFEFAAYDSLCSLPHSANQLIDVVGRVVFVAGLSCSVTSVRAIIRRKLVIQNERHVRLNITICGDVARSLDGEELAYLGRSGSVVLGVCGLQINGVTTDAIFLTSTPATRFVLEPSCDLANTLRSASLGGNVTIQYYPPWFSTSFEEHLFQADSTKKIQELIHLCNPSMVDATHYHCLAQILSAQSSRPWFYLGCAFC</sequence>
<protein>
    <recommendedName>
        <fullName evidence="3">CST complex subunit CTC1</fullName>
    </recommendedName>
</protein>
<reference evidence="1 2" key="1">
    <citation type="submission" date="2024-04" db="EMBL/GenBank/DDBJ databases">
        <authorList>
            <person name="Fracassetti M."/>
        </authorList>
    </citation>
    <scope>NUCLEOTIDE SEQUENCE [LARGE SCALE GENOMIC DNA]</scope>
</reference>
<dbReference type="InterPro" id="IPR012340">
    <property type="entry name" value="NA-bd_OB-fold"/>
</dbReference>
<organism evidence="1 2">
    <name type="scientific">Linum trigynum</name>
    <dbReference type="NCBI Taxonomy" id="586398"/>
    <lineage>
        <taxon>Eukaryota</taxon>
        <taxon>Viridiplantae</taxon>
        <taxon>Streptophyta</taxon>
        <taxon>Embryophyta</taxon>
        <taxon>Tracheophyta</taxon>
        <taxon>Spermatophyta</taxon>
        <taxon>Magnoliopsida</taxon>
        <taxon>eudicotyledons</taxon>
        <taxon>Gunneridae</taxon>
        <taxon>Pentapetalae</taxon>
        <taxon>rosids</taxon>
        <taxon>fabids</taxon>
        <taxon>Malpighiales</taxon>
        <taxon>Linaceae</taxon>
        <taxon>Linum</taxon>
    </lineage>
</organism>
<dbReference type="PANTHER" id="PTHR47165:SF4">
    <property type="entry name" value="OS03G0429900 PROTEIN"/>
    <property type="match status" value="1"/>
</dbReference>
<name>A0AAV2F6W7_9ROSI</name>
<dbReference type="AlphaFoldDB" id="A0AAV2F6W7"/>
<dbReference type="Proteomes" id="UP001497516">
    <property type="component" value="Chromosome 6"/>
</dbReference>
<gene>
    <name evidence="1" type="ORF">LTRI10_LOCUS34530</name>
</gene>
<keyword evidence="2" id="KW-1185">Reference proteome</keyword>
<evidence type="ECO:0000313" key="1">
    <source>
        <dbReference type="EMBL" id="CAL1394001.1"/>
    </source>
</evidence>
<evidence type="ECO:0000313" key="2">
    <source>
        <dbReference type="Proteomes" id="UP001497516"/>
    </source>
</evidence>
<evidence type="ECO:0008006" key="3">
    <source>
        <dbReference type="Google" id="ProtNLM"/>
    </source>
</evidence>
<dbReference type="EMBL" id="OZ034819">
    <property type="protein sequence ID" value="CAL1394001.1"/>
    <property type="molecule type" value="Genomic_DNA"/>
</dbReference>
<accession>A0AAV2F6W7</accession>